<dbReference type="VEuPathDB" id="FungiDB:MELLADRAFT_90541"/>
<feature type="compositionally biased region" description="Polar residues" evidence="1">
    <location>
        <begin position="143"/>
        <end position="161"/>
    </location>
</feature>
<organism evidence="4">
    <name type="scientific">Melampsora larici-populina (strain 98AG31 / pathotype 3-4-7)</name>
    <name type="common">Poplar leaf rust fungus</name>
    <dbReference type="NCBI Taxonomy" id="747676"/>
    <lineage>
        <taxon>Eukaryota</taxon>
        <taxon>Fungi</taxon>
        <taxon>Dikarya</taxon>
        <taxon>Basidiomycota</taxon>
        <taxon>Pucciniomycotina</taxon>
        <taxon>Pucciniomycetes</taxon>
        <taxon>Pucciniales</taxon>
        <taxon>Melampsoraceae</taxon>
        <taxon>Melampsora</taxon>
    </lineage>
</organism>
<feature type="region of interest" description="Disordered" evidence="1">
    <location>
        <begin position="198"/>
        <end position="237"/>
    </location>
</feature>
<dbReference type="Pfam" id="PF00582">
    <property type="entry name" value="Usp"/>
    <property type="match status" value="1"/>
</dbReference>
<dbReference type="InterPro" id="IPR006016">
    <property type="entry name" value="UspA"/>
</dbReference>
<dbReference type="InterPro" id="IPR006015">
    <property type="entry name" value="Universal_stress_UspA"/>
</dbReference>
<dbReference type="PANTHER" id="PTHR46100">
    <property type="entry name" value="IMP2'P"/>
    <property type="match status" value="1"/>
</dbReference>
<dbReference type="EMBL" id="GL883127">
    <property type="protein sequence ID" value="EGG03023.1"/>
    <property type="molecule type" value="Genomic_DNA"/>
</dbReference>
<feature type="region of interest" description="Disordered" evidence="1">
    <location>
        <begin position="16"/>
        <end position="169"/>
    </location>
</feature>
<feature type="compositionally biased region" description="Polar residues" evidence="1">
    <location>
        <begin position="255"/>
        <end position="267"/>
    </location>
</feature>
<dbReference type="InParanoid" id="F4RX98"/>
<dbReference type="STRING" id="747676.F4RX98"/>
<proteinExistence type="predicted"/>
<dbReference type="OrthoDB" id="992776at2759"/>
<evidence type="ECO:0000256" key="1">
    <source>
        <dbReference type="SAM" id="MobiDB-lite"/>
    </source>
</evidence>
<sequence length="593" mass="66106">MKGLFHKRVPSFTFTSFNWSKDSKHSPSSDQNLSLPSSPQPQSNNPNLLPPDSLSQSSTSTPSDQADKQIQLKLKSPSRGRRSRTTSLADQDQHPSQSTSPHSNARRRSVNDLRSDSNQANQSSSRRGRSSSTQNLRRRSLLSIFTPTTHHRQTNSSSRSPSPGPALFRFKTSSSERIHSYESDGESMADVVPENAFNQASESDEDSSGSDRSSRSSSSSDNEEEEDEDEEDDENTLRTSIDLQTILANTNANASSMTPTDYLQHSDQPIPFIDQAPNLTIPPPPPISFASSTDHRRRQQHISNTRSKLESRKPSTISRSSTMRRKKSTHLLPLPLNVSRPSYEKNRCTVTIEHGNQTEASIGSERTRFYLVACDLSEESKYAIEWTIGTVLRQGDECLIINIIETETKFDPEGAGTAADRMAKIRNQKDRQERATQIVREATALLERTKLNVKVTCQAVHAKNSKHMLIDCIDFIKPNLVIVGSRGLSSIKGVLMGSVSHYLVQKSSVPVMVARRRLRAPIKVYKKKSELDRQPRMRLDQAVIEKETPSIHSMIDPPHELEKVVGSDLVDGQRVSVDSEVSEKLEEQGGKAV</sequence>
<evidence type="ECO:0000313" key="3">
    <source>
        <dbReference type="EMBL" id="EGG03023.1"/>
    </source>
</evidence>
<dbReference type="KEGG" id="mlr:MELLADRAFT_90541"/>
<dbReference type="CDD" id="cd23659">
    <property type="entry name" value="USP_At3g01520-like"/>
    <property type="match status" value="1"/>
</dbReference>
<dbReference type="Gene3D" id="3.40.50.620">
    <property type="entry name" value="HUPs"/>
    <property type="match status" value="1"/>
</dbReference>
<dbReference type="PRINTS" id="PR01438">
    <property type="entry name" value="UNVRSLSTRESS"/>
</dbReference>
<feature type="compositionally biased region" description="Acidic residues" evidence="1">
    <location>
        <begin position="221"/>
        <end position="234"/>
    </location>
</feature>
<dbReference type="InterPro" id="IPR014729">
    <property type="entry name" value="Rossmann-like_a/b/a_fold"/>
</dbReference>
<dbReference type="HOGENOM" id="CLU_460098_0_0_1"/>
<protein>
    <recommendedName>
        <fullName evidence="2">UspA domain-containing protein</fullName>
    </recommendedName>
</protein>
<evidence type="ECO:0000313" key="4">
    <source>
        <dbReference type="Proteomes" id="UP000001072"/>
    </source>
</evidence>
<feature type="region of interest" description="Disordered" evidence="1">
    <location>
        <begin position="255"/>
        <end position="327"/>
    </location>
</feature>
<dbReference type="SUPFAM" id="SSF52402">
    <property type="entry name" value="Adenine nucleotide alpha hydrolases-like"/>
    <property type="match status" value="1"/>
</dbReference>
<feature type="domain" description="UspA" evidence="2">
    <location>
        <begin position="371"/>
        <end position="515"/>
    </location>
</feature>
<dbReference type="PANTHER" id="PTHR46100:SF4">
    <property type="entry name" value="USPA DOMAIN-CONTAINING PROTEIN"/>
    <property type="match status" value="1"/>
</dbReference>
<feature type="compositionally biased region" description="Low complexity" evidence="1">
    <location>
        <begin position="28"/>
        <end position="64"/>
    </location>
</feature>
<reference evidence="4" key="1">
    <citation type="journal article" date="2011" name="Proc. Natl. Acad. Sci. U.S.A.">
        <title>Obligate biotrophy features unraveled by the genomic analysis of rust fungi.</title>
        <authorList>
            <person name="Duplessis S."/>
            <person name="Cuomo C.A."/>
            <person name="Lin Y.-C."/>
            <person name="Aerts A."/>
            <person name="Tisserant E."/>
            <person name="Veneault-Fourrey C."/>
            <person name="Joly D.L."/>
            <person name="Hacquard S."/>
            <person name="Amselem J."/>
            <person name="Cantarel B.L."/>
            <person name="Chiu R."/>
            <person name="Coutinho P.M."/>
            <person name="Feau N."/>
            <person name="Field M."/>
            <person name="Frey P."/>
            <person name="Gelhaye E."/>
            <person name="Goldberg J."/>
            <person name="Grabherr M.G."/>
            <person name="Kodira C.D."/>
            <person name="Kohler A."/>
            <person name="Kuees U."/>
            <person name="Lindquist E.A."/>
            <person name="Lucas S.M."/>
            <person name="Mago R."/>
            <person name="Mauceli E."/>
            <person name="Morin E."/>
            <person name="Murat C."/>
            <person name="Pangilinan J.L."/>
            <person name="Park R."/>
            <person name="Pearson M."/>
            <person name="Quesneville H."/>
            <person name="Rouhier N."/>
            <person name="Sakthikumar S."/>
            <person name="Salamov A.A."/>
            <person name="Schmutz J."/>
            <person name="Selles B."/>
            <person name="Shapiro H."/>
            <person name="Tanguay P."/>
            <person name="Tuskan G.A."/>
            <person name="Henrissat B."/>
            <person name="Van de Peer Y."/>
            <person name="Rouze P."/>
            <person name="Ellis J.G."/>
            <person name="Dodds P.N."/>
            <person name="Schein J.E."/>
            <person name="Zhong S."/>
            <person name="Hamelin R.C."/>
            <person name="Grigoriev I.V."/>
            <person name="Szabo L.J."/>
            <person name="Martin F."/>
        </authorList>
    </citation>
    <scope>NUCLEOTIDE SEQUENCE [LARGE SCALE GENOMIC DNA]</scope>
    <source>
        <strain evidence="4">98AG31 / pathotype 3-4-7</strain>
    </source>
</reference>
<feature type="compositionally biased region" description="Polar residues" evidence="1">
    <location>
        <begin position="88"/>
        <end position="103"/>
    </location>
</feature>
<dbReference type="eggNOG" id="ENOG502QRPI">
    <property type="taxonomic scope" value="Eukaryota"/>
</dbReference>
<accession>F4RX98</accession>
<feature type="compositionally biased region" description="Low complexity" evidence="1">
    <location>
        <begin position="116"/>
        <end position="135"/>
    </location>
</feature>
<gene>
    <name evidence="3" type="ORF">MELLADRAFT_90541</name>
</gene>
<name>F4RX98_MELLP</name>
<dbReference type="RefSeq" id="XP_007413816.1">
    <property type="nucleotide sequence ID" value="XM_007413754.1"/>
</dbReference>
<dbReference type="Proteomes" id="UP000001072">
    <property type="component" value="Unassembled WGS sequence"/>
</dbReference>
<keyword evidence="4" id="KW-1185">Reference proteome</keyword>
<dbReference type="GeneID" id="18935611"/>
<evidence type="ECO:0000259" key="2">
    <source>
        <dbReference type="Pfam" id="PF00582"/>
    </source>
</evidence>
<dbReference type="AlphaFoldDB" id="F4RX98"/>